<evidence type="ECO:0000313" key="3">
    <source>
        <dbReference type="Proteomes" id="UP000649617"/>
    </source>
</evidence>
<gene>
    <name evidence="2" type="ORF">SPIL2461_LOCUS14482</name>
</gene>
<accession>A0A812TZK9</accession>
<evidence type="ECO:0000256" key="1">
    <source>
        <dbReference type="SAM" id="MobiDB-lite"/>
    </source>
</evidence>
<feature type="compositionally biased region" description="Basic residues" evidence="1">
    <location>
        <begin position="173"/>
        <end position="182"/>
    </location>
</feature>
<keyword evidence="3" id="KW-1185">Reference proteome</keyword>
<dbReference type="AlphaFoldDB" id="A0A812TZK9"/>
<organism evidence="2 3">
    <name type="scientific">Symbiodinium pilosum</name>
    <name type="common">Dinoflagellate</name>
    <dbReference type="NCBI Taxonomy" id="2952"/>
    <lineage>
        <taxon>Eukaryota</taxon>
        <taxon>Sar</taxon>
        <taxon>Alveolata</taxon>
        <taxon>Dinophyceae</taxon>
        <taxon>Suessiales</taxon>
        <taxon>Symbiodiniaceae</taxon>
        <taxon>Symbiodinium</taxon>
    </lineage>
</organism>
<evidence type="ECO:0000313" key="2">
    <source>
        <dbReference type="EMBL" id="CAE7545824.1"/>
    </source>
</evidence>
<feature type="compositionally biased region" description="Polar residues" evidence="1">
    <location>
        <begin position="64"/>
        <end position="80"/>
    </location>
</feature>
<feature type="non-terminal residue" evidence="2">
    <location>
        <position position="300"/>
    </location>
</feature>
<feature type="compositionally biased region" description="Basic and acidic residues" evidence="1">
    <location>
        <begin position="219"/>
        <end position="229"/>
    </location>
</feature>
<comment type="caution">
    <text evidence="2">The sequence shown here is derived from an EMBL/GenBank/DDBJ whole genome shotgun (WGS) entry which is preliminary data.</text>
</comment>
<reference evidence="2" key="1">
    <citation type="submission" date="2021-02" db="EMBL/GenBank/DDBJ databases">
        <authorList>
            <person name="Dougan E. K."/>
            <person name="Rhodes N."/>
            <person name="Thang M."/>
            <person name="Chan C."/>
        </authorList>
    </citation>
    <scope>NUCLEOTIDE SEQUENCE</scope>
</reference>
<proteinExistence type="predicted"/>
<sequence length="300" mass="33154">MDLEPAGQLNEEDEFEADLAAERAEHLLAQAGIVEAPKHSFTGFYEDELVKHAESFLADMMPSENGQPQQPLPSEQSMPSKPSKIAEILRAAEAEEAAQAEQAKQVKEEEPIAAVTNLSSDGPLPSSPPPAWESLFDELTEPKMQKSQDKHAEPEHTDSHAKPQAGQPEQKRTARGKVRKPLPKIQIKPPDELELEELQRMPPEQRKRRRIEMLTQAEEEARAKREVMEKLAALPSSGASAADTAFEAPFGGPDVNWDDESESGDGESPDIPTEAKDLWQPKRTAEPKPTASPEQQRLLS</sequence>
<feature type="compositionally biased region" description="Basic and acidic residues" evidence="1">
    <location>
        <begin position="273"/>
        <end position="286"/>
    </location>
</feature>
<feature type="compositionally biased region" description="Acidic residues" evidence="1">
    <location>
        <begin position="256"/>
        <end position="268"/>
    </location>
</feature>
<protein>
    <submittedName>
        <fullName evidence="2">Uncharacterized protein</fullName>
    </submittedName>
</protein>
<dbReference type="Proteomes" id="UP000649617">
    <property type="component" value="Unassembled WGS sequence"/>
</dbReference>
<name>A0A812TZK9_SYMPI</name>
<dbReference type="OrthoDB" id="441934at2759"/>
<feature type="compositionally biased region" description="Low complexity" evidence="1">
    <location>
        <begin position="231"/>
        <end position="242"/>
    </location>
</feature>
<dbReference type="EMBL" id="CAJNIZ010033503">
    <property type="protein sequence ID" value="CAE7545824.1"/>
    <property type="molecule type" value="Genomic_DNA"/>
</dbReference>
<feature type="compositionally biased region" description="Basic and acidic residues" evidence="1">
    <location>
        <begin position="140"/>
        <end position="161"/>
    </location>
</feature>
<feature type="region of interest" description="Disordered" evidence="1">
    <location>
        <begin position="56"/>
        <end position="300"/>
    </location>
</feature>